<feature type="domain" description="AAA+ ATPase" evidence="5">
    <location>
        <begin position="277"/>
        <end position="412"/>
    </location>
</feature>
<sequence>MNDSRDLAALVRARVPIIVIETLEEQRALRLLAGIAEERRLPLYRWSAAGGLVHTNFRYGGAIPGTAPAAPADAREWRIDDTASLKAALTHIDGRGQPGLYVLLDIHPYLEDPVAVRLLREIALDHPVDGRSLVLVSPALTLPAKLARHAARLSLPLPDEARIRQLLDSEFQLYERQSGRPARRERAVEDAMVRYVNGLCEEDVRHQLRLAIRDDGALTREDLQRAAAYKQQSLPGLSLEVVLDNADAIGGMLRLRRWLAQRRPVFLGEVERPGLPVPRGVLIAGVQGTGKSLAAKATAAAWGVPLLRLDFGALYDKFQGETERKLREALRAAEGMQPAVLWIDEIEKGLASGSAEHDGGVSRRVLGTLLTWMAERTARVFIVATANEVRELPPELVRKGRFDELFFVDLPDAPARETIFRIHLNRQRLPLAAFDLRALAEHSTGMSGAEIEQAVVSAIYEALPDGREPDMAMLLAELARTRPLSVVMAERVAALRAWAHERCVLAD</sequence>
<gene>
    <name evidence="6" type="ORF">E6C76_11245</name>
</gene>
<dbReference type="SMART" id="SM00382">
    <property type="entry name" value="AAA"/>
    <property type="match status" value="1"/>
</dbReference>
<evidence type="ECO:0000256" key="4">
    <source>
        <dbReference type="ARBA" id="ARBA00040480"/>
    </source>
</evidence>
<dbReference type="InterPro" id="IPR052381">
    <property type="entry name" value="AAA_domain_protein"/>
</dbReference>
<keyword evidence="7" id="KW-1185">Reference proteome</keyword>
<keyword evidence="1" id="KW-0547">Nucleotide-binding</keyword>
<proteinExistence type="inferred from homology"/>
<evidence type="ECO:0000256" key="2">
    <source>
        <dbReference type="ARBA" id="ARBA00022840"/>
    </source>
</evidence>
<reference evidence="6 7" key="1">
    <citation type="submission" date="2019-04" db="EMBL/GenBank/DDBJ databases">
        <title>Azoarcus nasutitermitis sp. nov. isolated from termite nest.</title>
        <authorList>
            <person name="Lin S.-Y."/>
            <person name="Hameed A."/>
            <person name="Hsu Y.-H."/>
            <person name="Young C.-C."/>
        </authorList>
    </citation>
    <scope>NUCLEOTIDE SEQUENCE [LARGE SCALE GENOMIC DNA]</scope>
    <source>
        <strain evidence="6 7">CC-YHH838</strain>
    </source>
</reference>
<dbReference type="InterPro" id="IPR003959">
    <property type="entry name" value="ATPase_AAA_core"/>
</dbReference>
<evidence type="ECO:0000313" key="6">
    <source>
        <dbReference type="EMBL" id="THF64627.1"/>
    </source>
</evidence>
<comment type="similarity">
    <text evidence="3">Belongs to the AAA ATPase family. Highly divergent.</text>
</comment>
<dbReference type="InterPro" id="IPR003593">
    <property type="entry name" value="AAA+_ATPase"/>
</dbReference>
<dbReference type="Pfam" id="PF00004">
    <property type="entry name" value="AAA"/>
    <property type="match status" value="1"/>
</dbReference>
<dbReference type="Gene3D" id="1.10.8.60">
    <property type="match status" value="1"/>
</dbReference>
<evidence type="ECO:0000313" key="7">
    <source>
        <dbReference type="Proteomes" id="UP000308430"/>
    </source>
</evidence>
<protein>
    <recommendedName>
        <fullName evidence="4">Uncharacterized AAA domain-containing protein ycf46</fullName>
    </recommendedName>
</protein>
<name>A0A4S4AX20_9RHOO</name>
<dbReference type="SUPFAM" id="SSF52540">
    <property type="entry name" value="P-loop containing nucleoside triphosphate hydrolases"/>
    <property type="match status" value="1"/>
</dbReference>
<dbReference type="RefSeq" id="WP_136348346.1">
    <property type="nucleotide sequence ID" value="NZ_SSOC01000004.1"/>
</dbReference>
<dbReference type="Proteomes" id="UP000308430">
    <property type="component" value="Unassembled WGS sequence"/>
</dbReference>
<dbReference type="GO" id="GO:0016887">
    <property type="term" value="F:ATP hydrolysis activity"/>
    <property type="evidence" value="ECO:0007669"/>
    <property type="project" value="InterPro"/>
</dbReference>
<dbReference type="AlphaFoldDB" id="A0A4S4AX20"/>
<evidence type="ECO:0000256" key="3">
    <source>
        <dbReference type="ARBA" id="ARBA00038088"/>
    </source>
</evidence>
<accession>A0A4S4AX20</accession>
<dbReference type="PANTHER" id="PTHR42960:SF1">
    <property type="entry name" value="YCF46 PROTEIN"/>
    <property type="match status" value="1"/>
</dbReference>
<keyword evidence="2" id="KW-0067">ATP-binding</keyword>
<dbReference type="Gene3D" id="3.40.50.300">
    <property type="entry name" value="P-loop containing nucleotide triphosphate hydrolases"/>
    <property type="match status" value="1"/>
</dbReference>
<dbReference type="EMBL" id="SSOC01000004">
    <property type="protein sequence ID" value="THF64627.1"/>
    <property type="molecule type" value="Genomic_DNA"/>
</dbReference>
<evidence type="ECO:0000259" key="5">
    <source>
        <dbReference type="SMART" id="SM00382"/>
    </source>
</evidence>
<organism evidence="6 7">
    <name type="scientific">Pseudothauera nasutitermitis</name>
    <dbReference type="NCBI Taxonomy" id="2565930"/>
    <lineage>
        <taxon>Bacteria</taxon>
        <taxon>Pseudomonadati</taxon>
        <taxon>Pseudomonadota</taxon>
        <taxon>Betaproteobacteria</taxon>
        <taxon>Rhodocyclales</taxon>
        <taxon>Zoogloeaceae</taxon>
        <taxon>Pseudothauera</taxon>
    </lineage>
</organism>
<dbReference type="OrthoDB" id="9802352at2"/>
<dbReference type="GO" id="GO:0005524">
    <property type="term" value="F:ATP binding"/>
    <property type="evidence" value="ECO:0007669"/>
    <property type="project" value="UniProtKB-KW"/>
</dbReference>
<comment type="caution">
    <text evidence="6">The sequence shown here is derived from an EMBL/GenBank/DDBJ whole genome shotgun (WGS) entry which is preliminary data.</text>
</comment>
<evidence type="ECO:0000256" key="1">
    <source>
        <dbReference type="ARBA" id="ARBA00022741"/>
    </source>
</evidence>
<dbReference type="InterPro" id="IPR027417">
    <property type="entry name" value="P-loop_NTPase"/>
</dbReference>
<dbReference type="PANTHER" id="PTHR42960">
    <property type="entry name" value="YCF46 PROTEIN"/>
    <property type="match status" value="1"/>
</dbReference>